<feature type="compositionally biased region" description="Basic and acidic residues" evidence="4">
    <location>
        <begin position="510"/>
        <end position="534"/>
    </location>
</feature>
<feature type="compositionally biased region" description="Polar residues" evidence="4">
    <location>
        <begin position="1151"/>
        <end position="1166"/>
    </location>
</feature>
<feature type="compositionally biased region" description="Polar residues" evidence="4">
    <location>
        <begin position="906"/>
        <end position="921"/>
    </location>
</feature>
<feature type="compositionally biased region" description="Acidic residues" evidence="4">
    <location>
        <begin position="477"/>
        <end position="490"/>
    </location>
</feature>
<feature type="compositionally biased region" description="Polar residues" evidence="4">
    <location>
        <begin position="24"/>
        <end position="43"/>
    </location>
</feature>
<gene>
    <name evidence="6" type="ORF">WHR41_01466</name>
</gene>
<name>A0AB34KX97_9PEZI</name>
<comment type="caution">
    <text evidence="6">The sequence shown here is derived from an EMBL/GenBank/DDBJ whole genome shotgun (WGS) entry which is preliminary data.</text>
</comment>
<feature type="domain" description="BRCT" evidence="5">
    <location>
        <begin position="1199"/>
        <end position="1318"/>
    </location>
</feature>
<dbReference type="PANTHER" id="PTHR15321:SF3">
    <property type="entry name" value="TP53-BINDING PROTEIN 1"/>
    <property type="match status" value="1"/>
</dbReference>
<evidence type="ECO:0000256" key="3">
    <source>
        <dbReference type="ARBA" id="ARBA00023242"/>
    </source>
</evidence>
<dbReference type="PANTHER" id="PTHR15321">
    <property type="entry name" value="TUMOR SUPPRESSOR P53-BINDING PROTEIN 1"/>
    <property type="match status" value="1"/>
</dbReference>
<feature type="compositionally biased region" description="Basic and acidic residues" evidence="4">
    <location>
        <begin position="924"/>
        <end position="938"/>
    </location>
</feature>
<feature type="compositionally biased region" description="Polar residues" evidence="4">
    <location>
        <begin position="586"/>
        <end position="604"/>
    </location>
</feature>
<evidence type="ECO:0000256" key="4">
    <source>
        <dbReference type="SAM" id="MobiDB-lite"/>
    </source>
</evidence>
<feature type="compositionally biased region" description="Basic and acidic residues" evidence="4">
    <location>
        <begin position="729"/>
        <end position="738"/>
    </location>
</feature>
<comment type="subcellular location">
    <subcellularLocation>
        <location evidence="1">Nucleus</location>
    </subcellularLocation>
</comment>
<dbReference type="EMBL" id="JAAQHG020000004">
    <property type="protein sequence ID" value="KAL1589694.1"/>
    <property type="molecule type" value="Genomic_DNA"/>
</dbReference>
<reference evidence="6 7" key="1">
    <citation type="journal article" date="2020" name="Microbiol. Resour. Announc.">
        <title>Draft Genome Sequence of a Cladosporium Species Isolated from the Mesophotic Ascidian Didemnum maculosum.</title>
        <authorList>
            <person name="Gioti A."/>
            <person name="Siaperas R."/>
            <person name="Nikolaivits E."/>
            <person name="Le Goff G."/>
            <person name="Ouazzani J."/>
            <person name="Kotoulas G."/>
            <person name="Topakas E."/>
        </authorList>
    </citation>
    <scope>NUCLEOTIDE SEQUENCE [LARGE SCALE GENOMIC DNA]</scope>
    <source>
        <strain evidence="6 7">TM138-S3</strain>
    </source>
</reference>
<feature type="compositionally biased region" description="Basic and acidic residues" evidence="4">
    <location>
        <begin position="1180"/>
        <end position="1191"/>
    </location>
</feature>
<feature type="compositionally biased region" description="Basic and acidic residues" evidence="4">
    <location>
        <begin position="465"/>
        <end position="476"/>
    </location>
</feature>
<keyword evidence="7" id="KW-1185">Reference proteome</keyword>
<dbReference type="SMART" id="SM00292">
    <property type="entry name" value="BRCT"/>
    <property type="match status" value="1"/>
</dbReference>
<evidence type="ECO:0000259" key="5">
    <source>
        <dbReference type="PROSITE" id="PS50172"/>
    </source>
</evidence>
<feature type="compositionally biased region" description="Basic and acidic residues" evidence="4">
    <location>
        <begin position="894"/>
        <end position="903"/>
    </location>
</feature>
<feature type="compositionally biased region" description="Polar residues" evidence="4">
    <location>
        <begin position="218"/>
        <end position="227"/>
    </location>
</feature>
<dbReference type="GO" id="GO:0000077">
    <property type="term" value="P:DNA damage checkpoint signaling"/>
    <property type="evidence" value="ECO:0007669"/>
    <property type="project" value="TreeGrafter"/>
</dbReference>
<feature type="region of interest" description="Disordered" evidence="4">
    <location>
        <begin position="1138"/>
        <end position="1198"/>
    </location>
</feature>
<dbReference type="Proteomes" id="UP000803884">
    <property type="component" value="Unassembled WGS sequence"/>
</dbReference>
<sequence length="1498" mass="163320">MASIGEDSLGSIPMPELTALQEHLLQNGQPSADAQTPRQQPQRSHVFGGNDESHTSQQSSHPTRDEVQESADVVQNPAPETVAQQPPRLTPSRSAPAEIDAMVHQTPSQDAIMARAASFHGFVGGDTQPMESQIYRDYTESMIRSSGTTPKKTILHANEFAQNEQNTYETGGAGDKTQLTTTHGDDGFVDLDMAWQPADSPTAKSATSGIEDLLAGPESQSQNQGANGNFAPRTPGLAGGKRRRSGEIPTSATDASRRTPGIAEAFAFNNAPKYSATQLFNQTQAPSSPMIDMIRSDPVAERPSPNLHINRNLSPDMASSSPVLMMHNPPASTAGEPRDTYTSMRESQERRAARLRQELDLSKRFGPEAIAELDEEEDEDSQQLRMERKRLQRVMSEHANDEWSKYRAPSRLASNRSSDRKRTATIDLVTPGTLHKQNRVQFEMSDNEQETDDENMEIDLPVEAEDNHDGEGLHDDEGVEVYEEDNDVYDEYSQTVLRSQRDPEDEDVELSVHEDGDRSEHADERHNVEERTDQDGNGDGEDTKILNGDQNPGDGVPSTQPAVADSQPERLNIQRSLLSKEPIAPPNTSSIIPGSQYVGATSQELARHSARVPHSTMSQPLIGGSTKSQHEESRVPSSPPMPSGYSEGHGDDEDSTTPRQTSVQGKPGHASENYGRRLEREIPESDQPGYDNVESTKGDTAFETAAESNAPAPYSTAQTHLGESVPTPEKPRLVKEASKVSASQHSMPTPLKAAGVRRFADIAADPSPPEFSAGSQLDMDAIMGNVITMDDQNFMAALSSPPSEKPTKRRRLLQSESRRRSYMPSTEATSSAPESETAREASPAKPVADIDGPVEDVRTAASEGAVNPSRSSPERPGEQPSATPKNSSAPDTPESVRRREEAGSKAASQLLSTRRSASATQKPGKREKSGRKTSDRKSVSRQPSSKLKKSVEQPSDEAPSRGTEENPQQEEGGVTRTAKTPSALETTEHDSASAPHRILALFRGASYNAYYPATWLSTSADGSRHRLRFDDTTVTTLDDGHVRALEFRIGDAVKVDYEGFRSKTWLVKAFGRKAQNEDDRANGVDIHDHVTLLVQAKVTQRSSMATPSAIPQGEGEMVEIMVTNVKITHNMITHFADRVFHPPNKDDKTRTGTPFTDAQSADNETPSRSRRPLASATKSAARDHSKLREESVFSASEPKTSGMFDGMAFAISYASNETEKFEVTRVIQRNGGIILDQGFDELFVQPQLSEPTTPTKRSSKKPEQQPYAETSGGLRLKPEYEDLGFIALIADKHSRRAKYMQALALEIPTLSGRWVLDSCDSARSAGPPSQPRPWTRYLLAAGESSYLGGAIRSRTLQYYDPKTTKLTSTVASRPLLLNGTGVLIISPKKGKGTWERRKAYAFLTLALGAGSVRRVADLAEAKKLLATDQGRQKWAWVYVDDDVSEAAKALFGAKGAQASKKRKRAEGPLMCVEGMGGSVKVVGDEFVVQSLILGALVD</sequence>
<dbReference type="CDD" id="cd17745">
    <property type="entry name" value="BRCT_p53bp1_rpt1"/>
    <property type="match status" value="1"/>
</dbReference>
<dbReference type="GO" id="GO:0042393">
    <property type="term" value="F:histone binding"/>
    <property type="evidence" value="ECO:0007669"/>
    <property type="project" value="TreeGrafter"/>
</dbReference>
<feature type="compositionally biased region" description="Basic and acidic residues" evidence="4">
    <location>
        <begin position="1138"/>
        <end position="1150"/>
    </location>
</feature>
<evidence type="ECO:0000313" key="6">
    <source>
        <dbReference type="EMBL" id="KAL1589694.1"/>
    </source>
</evidence>
<dbReference type="InterPro" id="IPR001357">
    <property type="entry name" value="BRCT_dom"/>
</dbReference>
<feature type="region of interest" description="Disordered" evidence="4">
    <location>
        <begin position="1249"/>
        <end position="1273"/>
    </location>
</feature>
<dbReference type="Pfam" id="PF18115">
    <property type="entry name" value="Tudor_3"/>
    <property type="match status" value="1"/>
</dbReference>
<feature type="region of interest" description="Disordered" evidence="4">
    <location>
        <begin position="793"/>
        <end position="978"/>
    </location>
</feature>
<feature type="region of interest" description="Disordered" evidence="4">
    <location>
        <begin position="216"/>
        <end position="260"/>
    </location>
</feature>
<dbReference type="Gene3D" id="3.40.50.10190">
    <property type="entry name" value="BRCT domain"/>
    <property type="match status" value="1"/>
</dbReference>
<feature type="compositionally biased region" description="Polar residues" evidence="4">
    <location>
        <begin position="880"/>
        <end position="890"/>
    </location>
</feature>
<feature type="region of interest" description="Disordered" evidence="4">
    <location>
        <begin position="397"/>
        <end position="751"/>
    </location>
</feature>
<dbReference type="InterPro" id="IPR041297">
    <property type="entry name" value="Crb2_Tudor"/>
</dbReference>
<feature type="compositionally biased region" description="Low complexity" evidence="4">
    <location>
        <begin position="824"/>
        <end position="844"/>
    </location>
</feature>
<dbReference type="GO" id="GO:0005634">
    <property type="term" value="C:nucleus"/>
    <property type="evidence" value="ECO:0007669"/>
    <property type="project" value="UniProtKB-SubCell"/>
</dbReference>
<keyword evidence="2" id="KW-0227">DNA damage</keyword>
<dbReference type="GO" id="GO:0045944">
    <property type="term" value="P:positive regulation of transcription by RNA polymerase II"/>
    <property type="evidence" value="ECO:0007669"/>
    <property type="project" value="TreeGrafter"/>
</dbReference>
<dbReference type="GeneID" id="96002910"/>
<dbReference type="InterPro" id="IPR047252">
    <property type="entry name" value="TP53BP1-like"/>
</dbReference>
<dbReference type="PROSITE" id="PS50172">
    <property type="entry name" value="BRCT"/>
    <property type="match status" value="1"/>
</dbReference>
<evidence type="ECO:0000313" key="7">
    <source>
        <dbReference type="Proteomes" id="UP000803884"/>
    </source>
</evidence>
<accession>A0AB34KX97</accession>
<protein>
    <recommendedName>
        <fullName evidence="5">BRCT domain-containing protein</fullName>
    </recommendedName>
</protein>
<dbReference type="InterPro" id="IPR036420">
    <property type="entry name" value="BRCT_dom_sf"/>
</dbReference>
<feature type="region of interest" description="Disordered" evidence="4">
    <location>
        <begin position="167"/>
        <end position="193"/>
    </location>
</feature>
<evidence type="ECO:0000256" key="2">
    <source>
        <dbReference type="ARBA" id="ARBA00022763"/>
    </source>
</evidence>
<dbReference type="Gene3D" id="2.30.30.140">
    <property type="match status" value="1"/>
</dbReference>
<proteinExistence type="predicted"/>
<feature type="region of interest" description="Disordered" evidence="4">
    <location>
        <begin position="1"/>
        <end position="98"/>
    </location>
</feature>
<dbReference type="SUPFAM" id="SSF52113">
    <property type="entry name" value="BRCT domain"/>
    <property type="match status" value="1"/>
</dbReference>
<keyword evidence="3" id="KW-0539">Nucleus</keyword>
<organism evidence="6 7">
    <name type="scientific">Cladosporium halotolerans</name>
    <dbReference type="NCBI Taxonomy" id="1052096"/>
    <lineage>
        <taxon>Eukaryota</taxon>
        <taxon>Fungi</taxon>
        <taxon>Dikarya</taxon>
        <taxon>Ascomycota</taxon>
        <taxon>Pezizomycotina</taxon>
        <taxon>Dothideomycetes</taxon>
        <taxon>Dothideomycetidae</taxon>
        <taxon>Cladosporiales</taxon>
        <taxon>Cladosporiaceae</taxon>
        <taxon>Cladosporium</taxon>
    </lineage>
</organism>
<feature type="compositionally biased region" description="Acidic residues" evidence="4">
    <location>
        <begin position="445"/>
        <end position="464"/>
    </location>
</feature>
<dbReference type="InterPro" id="IPR047249">
    <property type="entry name" value="BRCT_p53bp1-like_rpt1"/>
</dbReference>
<evidence type="ECO:0000256" key="1">
    <source>
        <dbReference type="ARBA" id="ARBA00004123"/>
    </source>
</evidence>
<dbReference type="RefSeq" id="XP_069232799.1">
    <property type="nucleotide sequence ID" value="XM_069370072.1"/>
</dbReference>
<feature type="compositionally biased region" description="Basic and acidic residues" evidence="4">
    <location>
        <begin position="674"/>
        <end position="683"/>
    </location>
</feature>